<gene>
    <name evidence="4" type="ORF">Q7514_18170</name>
</gene>
<evidence type="ECO:0008006" key="6">
    <source>
        <dbReference type="Google" id="ProtNLM"/>
    </source>
</evidence>
<dbReference type="PANTHER" id="PTHR37042">
    <property type="entry name" value="OUTER MEMBRANE PROTEIN RV1973"/>
    <property type="match status" value="1"/>
</dbReference>
<reference evidence="4 5" key="1">
    <citation type="submission" date="2023-07" db="EMBL/GenBank/DDBJ databases">
        <authorList>
            <person name="Girao M."/>
            <person name="Carvalho M.F."/>
        </authorList>
    </citation>
    <scope>NUCLEOTIDE SEQUENCE [LARGE SCALE GENOMIC DNA]</scope>
    <source>
        <strain evidence="4 5">YIM65754</strain>
    </source>
</reference>
<comment type="caution">
    <text evidence="4">The sequence shown here is derived from an EMBL/GenBank/DDBJ whole genome shotgun (WGS) entry which is preliminary data.</text>
</comment>
<comment type="subcellular location">
    <subcellularLocation>
        <location evidence="1">Membrane</location>
    </subcellularLocation>
</comment>
<dbReference type="Proteomes" id="UP001336020">
    <property type="component" value="Unassembled WGS sequence"/>
</dbReference>
<evidence type="ECO:0000313" key="5">
    <source>
        <dbReference type="Proteomes" id="UP001336020"/>
    </source>
</evidence>
<keyword evidence="2" id="KW-0472">Membrane</keyword>
<accession>A0ABU7LD14</accession>
<evidence type="ECO:0000313" key="4">
    <source>
        <dbReference type="EMBL" id="MEE2059445.1"/>
    </source>
</evidence>
<evidence type="ECO:0000256" key="1">
    <source>
        <dbReference type="ARBA" id="ARBA00004370"/>
    </source>
</evidence>
<dbReference type="EMBL" id="JAUTXY010000008">
    <property type="protein sequence ID" value="MEE2059445.1"/>
    <property type="molecule type" value="Genomic_DNA"/>
</dbReference>
<proteinExistence type="predicted"/>
<protein>
    <recommendedName>
        <fullName evidence="6">Mce-associated membrane protein</fullName>
    </recommendedName>
</protein>
<feature type="region of interest" description="Disordered" evidence="3">
    <location>
        <begin position="161"/>
        <end position="198"/>
    </location>
</feature>
<sequence length="198" mass="20368">MVSALAVVALVAVAWFGFGWAKALIVDRSVADTRDAALAGAFQAAINLNSVDAQNVDSSLDNMRSSITGDALRNDLAATEQQIRDQVAATGTSMSAEVLFGSLTELNTDDDQAKALVVLAVRTTTPEYFTVNKVSLNASMAKDGDVWKAVTIEPLGSVGMEEGLVPGAQPAPEGDAPAEAVPVEPGPAESVPEGVATP</sequence>
<dbReference type="PANTHER" id="PTHR37042:SF4">
    <property type="entry name" value="OUTER MEMBRANE PROTEIN RV1973"/>
    <property type="match status" value="1"/>
</dbReference>
<name>A0ABU7LD14_9NOCA</name>
<feature type="compositionally biased region" description="Low complexity" evidence="3">
    <location>
        <begin position="166"/>
        <end position="198"/>
    </location>
</feature>
<keyword evidence="5" id="KW-1185">Reference proteome</keyword>
<organism evidence="4 5">
    <name type="scientific">Rhodococcus artemisiae</name>
    <dbReference type="NCBI Taxonomy" id="714159"/>
    <lineage>
        <taxon>Bacteria</taxon>
        <taxon>Bacillati</taxon>
        <taxon>Actinomycetota</taxon>
        <taxon>Actinomycetes</taxon>
        <taxon>Mycobacteriales</taxon>
        <taxon>Nocardiaceae</taxon>
        <taxon>Rhodococcus</taxon>
    </lineage>
</organism>
<dbReference type="RefSeq" id="WP_330134760.1">
    <property type="nucleotide sequence ID" value="NZ_JAUTXY010000008.1"/>
</dbReference>
<evidence type="ECO:0000256" key="2">
    <source>
        <dbReference type="ARBA" id="ARBA00023136"/>
    </source>
</evidence>
<evidence type="ECO:0000256" key="3">
    <source>
        <dbReference type="SAM" id="MobiDB-lite"/>
    </source>
</evidence>